<proteinExistence type="predicted"/>
<reference evidence="1 2" key="1">
    <citation type="journal article" date="2017" name="Infect. Genet. Evol.">
        <title>Comparative genome analysis of fish pathogen Flavobacterium columnare reveals extensive sequence diversity within the species.</title>
        <authorList>
            <person name="Kayansamruaj P."/>
            <person name="Dong H.T."/>
            <person name="Hirono I."/>
            <person name="Kondo H."/>
            <person name="Senapin S."/>
            <person name="Rodkhum C."/>
        </authorList>
    </citation>
    <scope>NUCLEOTIDE SEQUENCE [LARGE SCALE GENOMIC DNA]</scope>
    <source>
        <strain evidence="1 2">1215</strain>
    </source>
</reference>
<protein>
    <recommendedName>
        <fullName evidence="3">TonB-dependent receptor</fullName>
    </recommendedName>
</protein>
<sequence>MNAKTKAYNNLSFSWAYLLTTQKIFYFSISNVLGRDNVFGYEYASKPDSNGIFQREAIRQPADRFFFVGFFWTLSKNKKSNQLENL</sequence>
<evidence type="ECO:0008006" key="3">
    <source>
        <dbReference type="Google" id="ProtNLM"/>
    </source>
</evidence>
<dbReference type="Proteomes" id="UP000197768">
    <property type="component" value="Unassembled WGS sequence"/>
</dbReference>
<gene>
    <name evidence="1" type="ORF">BWK59_12870</name>
</gene>
<evidence type="ECO:0000313" key="1">
    <source>
        <dbReference type="EMBL" id="OWP82998.1"/>
    </source>
</evidence>
<dbReference type="EMBL" id="MTCZ01000190">
    <property type="protein sequence ID" value="OWP82998.1"/>
    <property type="molecule type" value="Genomic_DNA"/>
</dbReference>
<accession>A0A246GHJ3</accession>
<evidence type="ECO:0000313" key="2">
    <source>
        <dbReference type="Proteomes" id="UP000197768"/>
    </source>
</evidence>
<dbReference type="AlphaFoldDB" id="A0A246GHJ3"/>
<name>A0A246GHJ3_9FLAO</name>
<comment type="caution">
    <text evidence="1">The sequence shown here is derived from an EMBL/GenBank/DDBJ whole genome shotgun (WGS) entry which is preliminary data.</text>
</comment>
<organism evidence="1 2">
    <name type="scientific">Flavobacterium davisii</name>
    <dbReference type="NCBI Taxonomy" id="2906077"/>
    <lineage>
        <taxon>Bacteria</taxon>
        <taxon>Pseudomonadati</taxon>
        <taxon>Bacteroidota</taxon>
        <taxon>Flavobacteriia</taxon>
        <taxon>Flavobacteriales</taxon>
        <taxon>Flavobacteriaceae</taxon>
        <taxon>Flavobacterium</taxon>
    </lineage>
</organism>